<dbReference type="GO" id="GO:0047444">
    <property type="term" value="F:N-acylneuraminate-9-phosphate synthase activity"/>
    <property type="evidence" value="ECO:0007669"/>
    <property type="project" value="TreeGrafter"/>
</dbReference>
<proteinExistence type="predicted"/>
<evidence type="ECO:0000313" key="3">
    <source>
        <dbReference type="Proteomes" id="UP000074294"/>
    </source>
</evidence>
<evidence type="ECO:0000313" key="2">
    <source>
        <dbReference type="EMBL" id="KUO42143.1"/>
    </source>
</evidence>
<dbReference type="STRING" id="1776334.APZ16_03675"/>
<feature type="domain" description="PseI/NeuA/B-like" evidence="1">
    <location>
        <begin position="22"/>
        <end position="260"/>
    </location>
</feature>
<sequence>MARVIADFGWNHRGDLETLREMVRAAAEAGADYAAIHSVRADDLVYRERFEQGRVEKGRVFAIKRPYREEYLRLKPLALSDEAHSLFIDECRSAGIKPLATVYTRARIPFLAGLPWREVMVSGYDCASYPMIRELAERFEHLFLSTEAAYDDEIERAAKILKGRSFTLLHAVALYPTPLERLNLSRMGYLRKFTRSVGFSDRSSAERDGLKASIAALYLGAEVIQRPFTILDRALTLEGPMSVDPAQLRELVACSRMKREELEELIRGIPEFEAMKGTKHPELSPEELLNRDYHRGRFASRVRGMVVFNWEEKKVI</sequence>
<reference evidence="2 3" key="1">
    <citation type="journal article" date="2016" name="Nat. Microbiol.">
        <title>Genomic inference of the metabolism of cosmopolitan subsurface Archaea, Hadesarchaea.</title>
        <authorList>
            <person name="Baker B.J."/>
            <person name="Saw J.H."/>
            <person name="Lind A.E."/>
            <person name="Lazar C.S."/>
            <person name="Hinrichs K.-U."/>
            <person name="Teske A.P."/>
            <person name="Ettema T.J."/>
        </authorList>
    </citation>
    <scope>NUCLEOTIDE SEQUENCE [LARGE SCALE GENOMIC DNA]</scope>
</reference>
<evidence type="ECO:0000259" key="1">
    <source>
        <dbReference type="Pfam" id="PF03102"/>
    </source>
</evidence>
<dbReference type="GO" id="GO:0016051">
    <property type="term" value="P:carbohydrate biosynthetic process"/>
    <property type="evidence" value="ECO:0007669"/>
    <property type="project" value="InterPro"/>
</dbReference>
<name>A0A147JZV1_HADYE</name>
<dbReference type="AlphaFoldDB" id="A0A147JZV1"/>
<dbReference type="SUPFAM" id="SSF51569">
    <property type="entry name" value="Aldolase"/>
    <property type="match status" value="1"/>
</dbReference>
<dbReference type="Gene3D" id="3.20.20.70">
    <property type="entry name" value="Aldolase class I"/>
    <property type="match status" value="1"/>
</dbReference>
<dbReference type="InterPro" id="IPR051690">
    <property type="entry name" value="PseI-like"/>
</dbReference>
<dbReference type="Pfam" id="PF03102">
    <property type="entry name" value="NeuB"/>
    <property type="match status" value="1"/>
</dbReference>
<dbReference type="InterPro" id="IPR013132">
    <property type="entry name" value="PseI/NeuA/B-like_N"/>
</dbReference>
<protein>
    <recommendedName>
        <fullName evidence="1">PseI/NeuA/B-like domain-containing protein</fullName>
    </recommendedName>
</protein>
<dbReference type="Proteomes" id="UP000074294">
    <property type="component" value="Unassembled WGS sequence"/>
</dbReference>
<comment type="caution">
    <text evidence="2">The sequence shown here is derived from an EMBL/GenBank/DDBJ whole genome shotgun (WGS) entry which is preliminary data.</text>
</comment>
<accession>A0A147JZV1</accession>
<gene>
    <name evidence="2" type="ORF">APZ16_03675</name>
</gene>
<dbReference type="InterPro" id="IPR013785">
    <property type="entry name" value="Aldolase_TIM"/>
</dbReference>
<dbReference type="PANTHER" id="PTHR42966:SF1">
    <property type="entry name" value="SIALIC ACID SYNTHASE"/>
    <property type="match status" value="1"/>
</dbReference>
<dbReference type="EMBL" id="LQMQ01000010">
    <property type="protein sequence ID" value="KUO42143.1"/>
    <property type="molecule type" value="Genomic_DNA"/>
</dbReference>
<dbReference type="PANTHER" id="PTHR42966">
    <property type="entry name" value="N-ACETYLNEURAMINATE SYNTHASE"/>
    <property type="match status" value="1"/>
</dbReference>
<organism evidence="2 3">
    <name type="scientific">Hadarchaeum yellowstonense</name>
    <dbReference type="NCBI Taxonomy" id="1776334"/>
    <lineage>
        <taxon>Archaea</taxon>
        <taxon>Methanobacteriati</taxon>
        <taxon>Candidatus Hadarchaeota</taxon>
        <taxon>Candidatus Hadarchaeia</taxon>
        <taxon>Candidatus Hadarchaeales</taxon>
        <taxon>Candidatus Hadarchaeaceae</taxon>
        <taxon>Candidatus Hadarchaeum</taxon>
    </lineage>
</organism>